<evidence type="ECO:0000313" key="2">
    <source>
        <dbReference type="EMBL" id="TWP33821.1"/>
    </source>
</evidence>
<accession>A0A563DV27</accession>
<comment type="caution">
    <text evidence="2">The sequence shown here is derived from an EMBL/GenBank/DDBJ whole genome shotgun (WGS) entry which is preliminary data.</text>
</comment>
<dbReference type="EMBL" id="VCQV01000035">
    <property type="protein sequence ID" value="TWP33821.1"/>
    <property type="molecule type" value="Genomic_DNA"/>
</dbReference>
<gene>
    <name evidence="2" type="ORF">FGL98_19770</name>
</gene>
<dbReference type="OrthoDB" id="3399587at2"/>
<evidence type="ECO:0000313" key="3">
    <source>
        <dbReference type="Proteomes" id="UP000320244"/>
    </source>
</evidence>
<dbReference type="RefSeq" id="WP_146319698.1">
    <property type="nucleotide sequence ID" value="NZ_VCQV01000035.1"/>
</dbReference>
<reference evidence="2 3" key="2">
    <citation type="submission" date="2019-08" db="EMBL/GenBank/DDBJ databases">
        <title>Jejuicoccus antrihumi gen. nov., sp. nov., a new member of the family Dermacoccaceae isolated from a cave.</title>
        <authorList>
            <person name="Schumann P."/>
            <person name="Kim I.S."/>
        </authorList>
    </citation>
    <scope>NUCLEOTIDE SEQUENCE [LARGE SCALE GENOMIC DNA]</scope>
    <source>
        <strain evidence="2 3">C5-26</strain>
    </source>
</reference>
<feature type="region of interest" description="Disordered" evidence="1">
    <location>
        <begin position="37"/>
        <end position="64"/>
    </location>
</feature>
<organism evidence="2 3">
    <name type="scientific">Leekyejoonella antrihumi</name>
    <dbReference type="NCBI Taxonomy" id="1660198"/>
    <lineage>
        <taxon>Bacteria</taxon>
        <taxon>Bacillati</taxon>
        <taxon>Actinomycetota</taxon>
        <taxon>Actinomycetes</taxon>
        <taxon>Micrococcales</taxon>
        <taxon>Dermacoccaceae</taxon>
        <taxon>Leekyejoonella</taxon>
    </lineage>
</organism>
<dbReference type="Proteomes" id="UP000320244">
    <property type="component" value="Unassembled WGS sequence"/>
</dbReference>
<name>A0A563DV27_9MICO</name>
<keyword evidence="3" id="KW-1185">Reference proteome</keyword>
<evidence type="ECO:0000256" key="1">
    <source>
        <dbReference type="SAM" id="MobiDB-lite"/>
    </source>
</evidence>
<reference evidence="2 3" key="1">
    <citation type="submission" date="2019-05" db="EMBL/GenBank/DDBJ databases">
        <authorList>
            <person name="Lee S.D."/>
        </authorList>
    </citation>
    <scope>NUCLEOTIDE SEQUENCE [LARGE SCALE GENOMIC DNA]</scope>
    <source>
        <strain evidence="2 3">C5-26</strain>
    </source>
</reference>
<proteinExistence type="predicted"/>
<sequence length="64" mass="6759">MSITADDVEAFIRQHAGHGPIRPSEIDRIVRILNAHGCSSGTARPHPPVGVPDLPNAGPRSESP</sequence>
<dbReference type="AlphaFoldDB" id="A0A563DV27"/>
<protein>
    <submittedName>
        <fullName evidence="2">Uncharacterized protein</fullName>
    </submittedName>
</protein>